<dbReference type="Pfam" id="PF14279">
    <property type="entry name" value="HNH_5"/>
    <property type="match status" value="1"/>
</dbReference>
<name>A0AB36JM32_9BACL</name>
<evidence type="ECO:0000313" key="3">
    <source>
        <dbReference type="Proteomes" id="UP000187323"/>
    </source>
</evidence>
<sequence length="322" mass="38034">MNEAFDFLYDCIEDLHQLNDTTQEHIILSEPLSKRLCRFCAKSIDEVSFRDNTHVVSETLGNKRLFSKYECSRCNKEIFGSKFEDALGKYVLPLKLISEVYGKKTSLTDKDLRTGHRIEYRKNDPILPEFDGDARKLIIDRIDEKRVTVDNNEMTIQYKRQRYNPVDLYYALLKMAITLVPFQEIERFMSTLIVFQAGGHEIEIDRGVMEFQPGFNPFNGTNVQLFRRKQQQISEINYPYMVFKVSFGNFSIQIPVLADGEFNRENQSFKWHRSFGDSLIREIDFENMEPYYTAVFSVLQKELDEDEKRMLEEALKKYGYLR</sequence>
<feature type="domain" description="HNH endonuclease 5" evidence="1">
    <location>
        <begin position="37"/>
        <end position="89"/>
    </location>
</feature>
<comment type="caution">
    <text evidence="2">The sequence shown here is derived from an EMBL/GenBank/DDBJ whole genome shotgun (WGS) entry which is preliminary data.</text>
</comment>
<evidence type="ECO:0000259" key="1">
    <source>
        <dbReference type="Pfam" id="PF14279"/>
    </source>
</evidence>
<accession>A0AB36JM32</accession>
<dbReference type="RefSeq" id="WP_076133519.1">
    <property type="nucleotide sequence ID" value="NZ_MPTO01000003.1"/>
</dbReference>
<gene>
    <name evidence="2" type="ORF">BSK47_03495</name>
</gene>
<reference evidence="2 3" key="1">
    <citation type="submission" date="2016-10" db="EMBL/GenBank/DDBJ databases">
        <title>Paenibacillus species isolates.</title>
        <authorList>
            <person name="Beno S.M."/>
        </authorList>
    </citation>
    <scope>NUCLEOTIDE SEQUENCE [LARGE SCALE GENOMIC DNA]</scope>
    <source>
        <strain evidence="2 3">FSL H7-0918</strain>
    </source>
</reference>
<protein>
    <recommendedName>
        <fullName evidence="1">HNH endonuclease 5 domain-containing protein</fullName>
    </recommendedName>
</protein>
<organism evidence="2 3">
    <name type="scientific">Paenibacillus odorifer</name>
    <dbReference type="NCBI Taxonomy" id="189426"/>
    <lineage>
        <taxon>Bacteria</taxon>
        <taxon>Bacillati</taxon>
        <taxon>Bacillota</taxon>
        <taxon>Bacilli</taxon>
        <taxon>Bacillales</taxon>
        <taxon>Paenibacillaceae</taxon>
        <taxon>Paenibacillus</taxon>
    </lineage>
</organism>
<evidence type="ECO:0000313" key="2">
    <source>
        <dbReference type="EMBL" id="OME23533.1"/>
    </source>
</evidence>
<dbReference type="Proteomes" id="UP000187323">
    <property type="component" value="Unassembled WGS sequence"/>
</dbReference>
<proteinExistence type="predicted"/>
<dbReference type="EMBL" id="MPTO01000003">
    <property type="protein sequence ID" value="OME23533.1"/>
    <property type="molecule type" value="Genomic_DNA"/>
</dbReference>
<dbReference type="InterPro" id="IPR029471">
    <property type="entry name" value="HNH_5"/>
</dbReference>
<dbReference type="AlphaFoldDB" id="A0AB36JM32"/>